<accession>A0A150JMS1</accession>
<evidence type="ECO:0000313" key="2">
    <source>
        <dbReference type="EMBL" id="KYC54765.1"/>
    </source>
</evidence>
<dbReference type="PANTHER" id="PTHR40072:SF1">
    <property type="entry name" value="MOLYBDOPTERIN-GUANINE DINUCLEOTIDE BIOSYNTHESIS ADAPTER PROTEIN"/>
    <property type="match status" value="1"/>
</dbReference>
<dbReference type="InterPro" id="IPR052539">
    <property type="entry name" value="MGD_biosynthesis_adapter"/>
</dbReference>
<dbReference type="EMBL" id="LNJB01000008">
    <property type="protein sequence ID" value="KYC54765.1"/>
    <property type="molecule type" value="Genomic_DNA"/>
</dbReference>
<name>A0A150JMS1_9EURY</name>
<dbReference type="EMBL" id="LNJE01000001">
    <property type="protein sequence ID" value="KYC58585.1"/>
    <property type="molecule type" value="Genomic_DNA"/>
</dbReference>
<dbReference type="GO" id="GO:0006777">
    <property type="term" value="P:Mo-molybdopterin cofactor biosynthetic process"/>
    <property type="evidence" value="ECO:0007669"/>
    <property type="project" value="InterPro"/>
</dbReference>
<dbReference type="InterPro" id="IPR004435">
    <property type="entry name" value="MobB_dom"/>
</dbReference>
<accession>A0A150JF73</accession>
<sequence length="180" mass="20600">MSSRTTFKYSHDLTYKANNVFIFMKIIGVYGFKKSGKTTVVTSIISTLVKRGYSVSSAKSIHIEDFSLESEGTDTHKHHLSGADRVGIVYPKGKVVLYYDQNNEEFFNNFDSDYLILEGFRDYKCPKILCARDENDIIKDLKKEVICISGLISNDIEEYKGIPVISYRDIDKIIEIIEKL</sequence>
<evidence type="ECO:0000313" key="3">
    <source>
        <dbReference type="EMBL" id="KYC58585.1"/>
    </source>
</evidence>
<protein>
    <submittedName>
        <fullName evidence="3">Molybdopterin guanine dinucleotide synthesis protein B</fullName>
    </submittedName>
</protein>
<gene>
    <name evidence="2" type="ORF">AN188_00805</name>
    <name evidence="3" type="ORF">APG09_00057</name>
</gene>
<comment type="caution">
    <text evidence="3">The sequence shown here is derived from an EMBL/GenBank/DDBJ whole genome shotgun (WGS) entry which is preliminary data.</text>
</comment>
<proteinExistence type="predicted"/>
<dbReference type="NCBIfam" id="TIGR00176">
    <property type="entry name" value="mobB"/>
    <property type="match status" value="1"/>
</dbReference>
<dbReference type="SUPFAM" id="SSF52540">
    <property type="entry name" value="P-loop containing nucleoside triphosphate hydrolases"/>
    <property type="match status" value="1"/>
</dbReference>
<dbReference type="GO" id="GO:0005525">
    <property type="term" value="F:GTP binding"/>
    <property type="evidence" value="ECO:0007669"/>
    <property type="project" value="InterPro"/>
</dbReference>
<evidence type="ECO:0000313" key="4">
    <source>
        <dbReference type="Proteomes" id="UP000092420"/>
    </source>
</evidence>
<accession>A0A150JC89</accession>
<evidence type="ECO:0000259" key="1">
    <source>
        <dbReference type="Pfam" id="PF03205"/>
    </source>
</evidence>
<dbReference type="Gene3D" id="3.40.50.300">
    <property type="entry name" value="P-loop containing nucleotide triphosphate hydrolases"/>
    <property type="match status" value="1"/>
</dbReference>
<dbReference type="PANTHER" id="PTHR40072">
    <property type="entry name" value="MOLYBDOPTERIN-GUANINE DINUCLEOTIDE BIOSYNTHESIS ADAPTER PROTEIN-RELATED"/>
    <property type="match status" value="1"/>
</dbReference>
<dbReference type="InterPro" id="IPR027417">
    <property type="entry name" value="P-loop_NTPase"/>
</dbReference>
<dbReference type="Proteomes" id="UP000092420">
    <property type="component" value="Unassembled WGS sequence"/>
</dbReference>
<organism evidence="3">
    <name type="scientific">Candidatus Methanofastidiosum methylothiophilum</name>
    <dbReference type="NCBI Taxonomy" id="1705564"/>
    <lineage>
        <taxon>Archaea</taxon>
        <taxon>Methanobacteriati</taxon>
        <taxon>Methanobacteriota</taxon>
        <taxon>Stenosarchaea group</taxon>
        <taxon>Candidatus Methanofastidiosia</taxon>
        <taxon>Candidatus Methanofastidiosales</taxon>
        <taxon>Candidatus Methanofastidiosaceae</taxon>
        <taxon>Candidatus Methanofastidiosum</taxon>
    </lineage>
</organism>
<reference evidence="3 4" key="1">
    <citation type="journal article" date="2016" name="ISME J.">
        <title>Chasing the elusive Euryarchaeota class WSA2: genomes reveal a uniquely fastidious methyl-reducing methanogen.</title>
        <authorList>
            <person name="Nobu M.K."/>
            <person name="Narihiro T."/>
            <person name="Kuroda K."/>
            <person name="Mei R."/>
            <person name="Liu W.T."/>
        </authorList>
    </citation>
    <scope>NUCLEOTIDE SEQUENCE [LARGE SCALE GENOMIC DNA]</scope>
    <source>
        <strain evidence="2">ADurb1013_Bin02101</strain>
        <strain evidence="3">ADurb1213_Bin02801</strain>
    </source>
</reference>
<dbReference type="AlphaFoldDB" id="A0A150JMS1"/>
<feature type="domain" description="Molybdopterin-guanine dinucleotide biosynthesis protein B (MobB)" evidence="1">
    <location>
        <begin position="26"/>
        <end position="136"/>
    </location>
</feature>
<dbReference type="Pfam" id="PF03205">
    <property type="entry name" value="MobB"/>
    <property type="match status" value="1"/>
</dbReference>